<accession>Q5I7J1</accession>
<sequence>MPRPTKETRRETKERSLMPERTSRDVCCDTYKHHMTFDSKHVRQPPPITMPTTCTSLYSRTSPQGFLNYRCEIERTA</sequence>
<dbReference type="AlphaFoldDB" id="Q5I7J1"/>
<dbReference type="EMBL" id="AY846840">
    <property type="protein sequence ID" value="AAW50968.1"/>
    <property type="molecule type" value="mRNA"/>
</dbReference>
<feature type="region of interest" description="Disordered" evidence="1">
    <location>
        <begin position="1"/>
        <end position="24"/>
    </location>
</feature>
<name>Q5I7J1_PECGU</name>
<evidence type="ECO:0000256" key="1">
    <source>
        <dbReference type="SAM" id="MobiDB-lite"/>
    </source>
</evidence>
<proteinExistence type="evidence at transcript level"/>
<protein>
    <submittedName>
        <fullName evidence="2">Uncharacterized protein</fullName>
    </submittedName>
</protein>
<reference evidence="2" key="1">
    <citation type="submission" date="2004-12" db="EMBL/GenBank/DDBJ databases">
        <authorList>
            <person name="Villarama J.M.C."/>
            <person name="Tauer T.J."/>
        </authorList>
    </citation>
    <scope>NUCLEOTIDE SEQUENCE</scope>
</reference>
<organism evidence="2">
    <name type="scientific">Pectinaria gouldii</name>
    <name type="common">Trumpet worm</name>
    <name type="synonym">Ice-cream cone worm</name>
    <dbReference type="NCBI Taxonomy" id="260746"/>
    <lineage>
        <taxon>Eukaryota</taxon>
        <taxon>Metazoa</taxon>
        <taxon>Spiralia</taxon>
        <taxon>Lophotrochozoa</taxon>
        <taxon>Annelida</taxon>
        <taxon>Polychaeta</taxon>
        <taxon>Sedentaria</taxon>
        <taxon>Canalipalpata</taxon>
        <taxon>Terebellida</taxon>
        <taxon>Terebelliformia</taxon>
        <taxon>Pectinariidae</taxon>
        <taxon>Pectinaria</taxon>
    </lineage>
</organism>
<evidence type="ECO:0000313" key="2">
    <source>
        <dbReference type="EMBL" id="AAW50968.1"/>
    </source>
</evidence>